<dbReference type="EMBL" id="JACEOL010000021">
    <property type="protein sequence ID" value="MBA4601972.1"/>
    <property type="molecule type" value="Genomic_DNA"/>
</dbReference>
<comment type="caution">
    <text evidence="1">The sequence shown here is derived from an EMBL/GenBank/DDBJ whole genome shotgun (WGS) entry which is preliminary data.</text>
</comment>
<sequence length="81" mass="9774">MFFSKDFPLLQGSVLKGWLTREGLLHTINHQLPASRDIILEEDLTYLFLNTECKNHFTIKFYMEYKEKEKRDYFIGLGRVW</sequence>
<protein>
    <submittedName>
        <fullName evidence="1">Uncharacterized protein</fullName>
    </submittedName>
</protein>
<dbReference type="AlphaFoldDB" id="A0A7W2AR53"/>
<reference evidence="1 2" key="1">
    <citation type="submission" date="2020-07" db="EMBL/GenBank/DDBJ databases">
        <title>Thermoactinomyces phylogeny.</title>
        <authorList>
            <person name="Dunlap C."/>
        </authorList>
    </citation>
    <scope>NUCLEOTIDE SEQUENCE [LARGE SCALE GENOMIC DNA]</scope>
    <source>
        <strain evidence="1 2">AMNI-1</strain>
    </source>
</reference>
<proteinExistence type="predicted"/>
<accession>A0A7W2AR53</accession>
<evidence type="ECO:0000313" key="1">
    <source>
        <dbReference type="EMBL" id="MBA4601972.1"/>
    </source>
</evidence>
<organism evidence="1 2">
    <name type="scientific">Thermoactinomyces mirandus</name>
    <dbReference type="NCBI Taxonomy" id="2756294"/>
    <lineage>
        <taxon>Bacteria</taxon>
        <taxon>Bacillati</taxon>
        <taxon>Bacillota</taxon>
        <taxon>Bacilli</taxon>
        <taxon>Bacillales</taxon>
        <taxon>Thermoactinomycetaceae</taxon>
        <taxon>Thermoactinomyces</taxon>
    </lineage>
</organism>
<gene>
    <name evidence="1" type="ORF">H2C83_06495</name>
</gene>
<name>A0A7W2AR53_9BACL</name>
<evidence type="ECO:0000313" key="2">
    <source>
        <dbReference type="Proteomes" id="UP000538292"/>
    </source>
</evidence>
<keyword evidence="2" id="KW-1185">Reference proteome</keyword>
<dbReference type="Proteomes" id="UP000538292">
    <property type="component" value="Unassembled WGS sequence"/>
</dbReference>